<accession>A0A914E055</accession>
<evidence type="ECO:0000313" key="2">
    <source>
        <dbReference type="WBParaSite" id="ACRNAN_scaffold4898.g22152.t1"/>
    </source>
</evidence>
<dbReference type="AlphaFoldDB" id="A0A914E055"/>
<dbReference type="Proteomes" id="UP000887540">
    <property type="component" value="Unplaced"/>
</dbReference>
<protein>
    <submittedName>
        <fullName evidence="2">Uncharacterized protein</fullName>
    </submittedName>
</protein>
<proteinExistence type="predicted"/>
<evidence type="ECO:0000313" key="1">
    <source>
        <dbReference type="Proteomes" id="UP000887540"/>
    </source>
</evidence>
<organism evidence="1 2">
    <name type="scientific">Acrobeloides nanus</name>
    <dbReference type="NCBI Taxonomy" id="290746"/>
    <lineage>
        <taxon>Eukaryota</taxon>
        <taxon>Metazoa</taxon>
        <taxon>Ecdysozoa</taxon>
        <taxon>Nematoda</taxon>
        <taxon>Chromadorea</taxon>
        <taxon>Rhabditida</taxon>
        <taxon>Tylenchina</taxon>
        <taxon>Cephalobomorpha</taxon>
        <taxon>Cephaloboidea</taxon>
        <taxon>Cephalobidae</taxon>
        <taxon>Acrobeloides</taxon>
    </lineage>
</organism>
<sequence length="127" mass="14882">MERTWIGSKNDNGNFCAPIFQYNHWIVHDGTRYSPDRTTNVAEEWNKRFNKSTGKKPTLLRFSESLHSEIAMIRQTVAEIDRTPQPLPSDKEIRLAQLLNQYGYLSTVEYFDRIGEIFSKIDFSYLS</sequence>
<name>A0A914E055_9BILA</name>
<keyword evidence="1" id="KW-1185">Reference proteome</keyword>
<dbReference type="WBParaSite" id="ACRNAN_scaffold4898.g22152.t1">
    <property type="protein sequence ID" value="ACRNAN_scaffold4898.g22152.t1"/>
    <property type="gene ID" value="ACRNAN_scaffold4898.g22152"/>
</dbReference>
<reference evidence="2" key="1">
    <citation type="submission" date="2022-11" db="UniProtKB">
        <authorList>
            <consortium name="WormBaseParasite"/>
        </authorList>
    </citation>
    <scope>IDENTIFICATION</scope>
</reference>